<dbReference type="AlphaFoldDB" id="A0A4X2MAC7"/>
<evidence type="ECO:0000259" key="3">
    <source>
        <dbReference type="PROSITE" id="PS51205"/>
    </source>
</evidence>
<feature type="region of interest" description="Disordered" evidence="2">
    <location>
        <begin position="1"/>
        <end position="46"/>
    </location>
</feature>
<keyword evidence="5" id="KW-1185">Reference proteome</keyword>
<evidence type="ECO:0000313" key="4">
    <source>
        <dbReference type="Ensembl" id="ENSVURP00010030480.1"/>
    </source>
</evidence>
<dbReference type="GO" id="GO:0005829">
    <property type="term" value="C:cytosol"/>
    <property type="evidence" value="ECO:0007669"/>
    <property type="project" value="TreeGrafter"/>
</dbReference>
<evidence type="ECO:0000256" key="2">
    <source>
        <dbReference type="SAM" id="MobiDB-lite"/>
    </source>
</evidence>
<evidence type="ECO:0000313" key="5">
    <source>
        <dbReference type="Proteomes" id="UP000314987"/>
    </source>
</evidence>
<feature type="domain" description="VPS9" evidence="3">
    <location>
        <begin position="409"/>
        <end position="545"/>
    </location>
</feature>
<dbReference type="STRING" id="29139.ENSVURP00010030480"/>
<proteinExistence type="predicted"/>
<keyword evidence="1" id="KW-0343">GTPase activation</keyword>
<dbReference type="Pfam" id="PF02204">
    <property type="entry name" value="VPS9"/>
    <property type="match status" value="1"/>
</dbReference>
<feature type="region of interest" description="Disordered" evidence="2">
    <location>
        <begin position="222"/>
        <end position="255"/>
    </location>
</feature>
<dbReference type="GO" id="GO:0031267">
    <property type="term" value="F:small GTPase binding"/>
    <property type="evidence" value="ECO:0007669"/>
    <property type="project" value="TreeGrafter"/>
</dbReference>
<dbReference type="SMART" id="SM00167">
    <property type="entry name" value="VPS9"/>
    <property type="match status" value="1"/>
</dbReference>
<dbReference type="Proteomes" id="UP000314987">
    <property type="component" value="Unassembled WGS sequence"/>
</dbReference>
<sequence length="613" mass="67166">MGGGAHENSCIHAAEGLRSKFPGDPKSRPLPQSPTPKVQEPGLGFPRGWSVTTGPCTWRMLQSKDSGDGHLLEGERLTELRLRLLRTRGLWQIPQLDARSSLDILALQPPGSFLVTGFGLSLALTMNTDPHPEAVGTFRILETPAGVALQGSQLSFSDLPELLAFLSTSRDILPQPLLPPPRSLGPGVPLTEPLQIGAVWITSTKGALSVVNPLYLRDHGPWEPEEENSSEPVRKDALAPQPLGPHRVSWIEGSPSAKTEPEACCLYSLEEGEDKLVEAGEAQDEKGEDWEPGGGVYQRVQALAQARGSLVAKQHRALQARLREAQGGPCGPEAGDPATELLQDIRHLLTDLKDHLVNDPEVQAAYRARPAPPTRDHEDLEAMVEAAVCWVVLRPLQPVLWTKLRMLRAQDLQQLQWHQEAMRARALQEGPVPSPTRHRIQARLARLHTVWAPQRKVALLLAICRDVYEGLAQSGSQEPLGADDFLPALTEELLWSPDIEATQLDVEFLMEILDPAELLGETGYYLTTWFGALHHIAHFQPAASGPAPKGLSYEARASIRLWQRRRTLHTSDCTVASPSMQLERPWEILEQDQSGAEIGSLPGAAASFTTSDL</sequence>
<dbReference type="OMA" id="RTWGVWH"/>
<dbReference type="PANTHER" id="PTHR23101:SF72">
    <property type="entry name" value="RAS AND RAB INTERACTOR-LIKE PROTEIN"/>
    <property type="match status" value="1"/>
</dbReference>
<dbReference type="PROSITE" id="PS51205">
    <property type="entry name" value="VPS9"/>
    <property type="match status" value="1"/>
</dbReference>
<dbReference type="GO" id="GO:0016192">
    <property type="term" value="P:vesicle-mediated transport"/>
    <property type="evidence" value="ECO:0007669"/>
    <property type="project" value="InterPro"/>
</dbReference>
<reference evidence="4" key="3">
    <citation type="submission" date="2025-09" db="UniProtKB">
        <authorList>
            <consortium name="Ensembl"/>
        </authorList>
    </citation>
    <scope>IDENTIFICATION</scope>
</reference>
<gene>
    <name evidence="4" type="primary">RINL</name>
</gene>
<dbReference type="Gene3D" id="1.20.1050.80">
    <property type="entry name" value="VPS9 domain"/>
    <property type="match status" value="1"/>
</dbReference>
<accession>A0A4X2MAC7</accession>
<feature type="compositionally biased region" description="Basic and acidic residues" evidence="2">
    <location>
        <begin position="15"/>
        <end position="27"/>
    </location>
</feature>
<name>A0A4X2MAC7_VOMUR</name>
<dbReference type="Pfam" id="PF23268">
    <property type="entry name" value="RIN1"/>
    <property type="match status" value="1"/>
</dbReference>
<dbReference type="PANTHER" id="PTHR23101">
    <property type="entry name" value="RAB GDP/GTP EXCHANGE FACTOR"/>
    <property type="match status" value="1"/>
</dbReference>
<dbReference type="InterPro" id="IPR037191">
    <property type="entry name" value="VPS9_dom_sf"/>
</dbReference>
<dbReference type="GeneTree" id="ENSGT00940000162381"/>
<dbReference type="InterPro" id="IPR045046">
    <property type="entry name" value="Vps9-like"/>
</dbReference>
<protein>
    <recommendedName>
        <fullName evidence="3">VPS9 domain-containing protein</fullName>
    </recommendedName>
</protein>
<dbReference type="InterPro" id="IPR036860">
    <property type="entry name" value="SH2_dom_sf"/>
</dbReference>
<dbReference type="GO" id="GO:0005085">
    <property type="term" value="F:guanyl-nucleotide exchange factor activity"/>
    <property type="evidence" value="ECO:0007669"/>
    <property type="project" value="InterPro"/>
</dbReference>
<dbReference type="SUPFAM" id="SSF109993">
    <property type="entry name" value="VPS9 domain"/>
    <property type="match status" value="1"/>
</dbReference>
<dbReference type="InterPro" id="IPR003123">
    <property type="entry name" value="VPS9"/>
</dbReference>
<dbReference type="GO" id="GO:0030139">
    <property type="term" value="C:endocytic vesicle"/>
    <property type="evidence" value="ECO:0007669"/>
    <property type="project" value="TreeGrafter"/>
</dbReference>
<dbReference type="Ensembl" id="ENSVURT00010034705.1">
    <property type="protein sequence ID" value="ENSVURP00010030480.1"/>
    <property type="gene ID" value="ENSVURG00010023306.1"/>
</dbReference>
<reference evidence="4" key="2">
    <citation type="submission" date="2025-08" db="UniProtKB">
        <authorList>
            <consortium name="Ensembl"/>
        </authorList>
    </citation>
    <scope>IDENTIFICATION</scope>
</reference>
<evidence type="ECO:0000256" key="1">
    <source>
        <dbReference type="ARBA" id="ARBA00022468"/>
    </source>
</evidence>
<reference evidence="5" key="1">
    <citation type="submission" date="2018-12" db="EMBL/GenBank/DDBJ databases">
        <authorList>
            <person name="Yazar S."/>
        </authorList>
    </citation>
    <scope>NUCLEOTIDE SEQUENCE [LARGE SCALE GENOMIC DNA]</scope>
</reference>
<dbReference type="GO" id="GO:0005096">
    <property type="term" value="F:GTPase activator activity"/>
    <property type="evidence" value="ECO:0007669"/>
    <property type="project" value="UniProtKB-KW"/>
</dbReference>
<dbReference type="SUPFAM" id="SSF55550">
    <property type="entry name" value="SH2 domain"/>
    <property type="match status" value="1"/>
</dbReference>
<organism evidence="4 5">
    <name type="scientific">Vombatus ursinus</name>
    <name type="common">Common wombat</name>
    <dbReference type="NCBI Taxonomy" id="29139"/>
    <lineage>
        <taxon>Eukaryota</taxon>
        <taxon>Metazoa</taxon>
        <taxon>Chordata</taxon>
        <taxon>Craniata</taxon>
        <taxon>Vertebrata</taxon>
        <taxon>Euteleostomi</taxon>
        <taxon>Mammalia</taxon>
        <taxon>Metatheria</taxon>
        <taxon>Diprotodontia</taxon>
        <taxon>Vombatidae</taxon>
        <taxon>Vombatus</taxon>
    </lineage>
</organism>